<gene>
    <name evidence="2" type="ORF">E3C22_02765</name>
</gene>
<keyword evidence="3" id="KW-1185">Reference proteome</keyword>
<reference evidence="2 3" key="1">
    <citation type="submission" date="2019-03" db="EMBL/GenBank/DDBJ databases">
        <title>Jiella endophytica sp. nov., a novel endophytic bacterium isolated from root of Ficus microcarpa Linn. f.</title>
        <authorList>
            <person name="Tuo L."/>
        </authorList>
    </citation>
    <scope>NUCLEOTIDE SEQUENCE [LARGE SCALE GENOMIC DNA]</scope>
    <source>
        <strain evidence="2 3">CBS5Q-3</strain>
    </source>
</reference>
<feature type="chain" id="PRO_5021312048" evidence="1">
    <location>
        <begin position="21"/>
        <end position="81"/>
    </location>
</feature>
<dbReference type="AlphaFoldDB" id="A0A4Y8RUB4"/>
<dbReference type="Proteomes" id="UP000298179">
    <property type="component" value="Unassembled WGS sequence"/>
</dbReference>
<evidence type="ECO:0000313" key="3">
    <source>
        <dbReference type="Proteomes" id="UP000298179"/>
    </source>
</evidence>
<protein>
    <submittedName>
        <fullName evidence="2">Uncharacterized protein</fullName>
    </submittedName>
</protein>
<name>A0A4Y8RUB4_9HYPH</name>
<dbReference type="RefSeq" id="WP_134759968.1">
    <property type="nucleotide sequence ID" value="NZ_SOZD01000001.1"/>
</dbReference>
<sequence length="81" mass="8776">MRNLLIAAVIALGASVTAGAAAQAADVKIVIGDQHAPHHYPVKKHGPVVVQKVGPHHDCYTKKVVRYHHGKKVVEKTRVCR</sequence>
<accession>A0A4Y8RUB4</accession>
<keyword evidence="1" id="KW-0732">Signal</keyword>
<evidence type="ECO:0000313" key="2">
    <source>
        <dbReference type="EMBL" id="TFF27397.1"/>
    </source>
</evidence>
<organism evidence="2 3">
    <name type="scientific">Jiella endophytica</name>
    <dbReference type="NCBI Taxonomy" id="2558362"/>
    <lineage>
        <taxon>Bacteria</taxon>
        <taxon>Pseudomonadati</taxon>
        <taxon>Pseudomonadota</taxon>
        <taxon>Alphaproteobacteria</taxon>
        <taxon>Hyphomicrobiales</taxon>
        <taxon>Aurantimonadaceae</taxon>
        <taxon>Jiella</taxon>
    </lineage>
</organism>
<dbReference type="EMBL" id="SOZD01000001">
    <property type="protein sequence ID" value="TFF27397.1"/>
    <property type="molecule type" value="Genomic_DNA"/>
</dbReference>
<evidence type="ECO:0000256" key="1">
    <source>
        <dbReference type="SAM" id="SignalP"/>
    </source>
</evidence>
<feature type="signal peptide" evidence="1">
    <location>
        <begin position="1"/>
        <end position="20"/>
    </location>
</feature>
<proteinExistence type="predicted"/>
<comment type="caution">
    <text evidence="2">The sequence shown here is derived from an EMBL/GenBank/DDBJ whole genome shotgun (WGS) entry which is preliminary data.</text>
</comment>